<gene>
    <name evidence="1" type="ORF">G2W53_013458</name>
</gene>
<comment type="caution">
    <text evidence="1">The sequence shown here is derived from an EMBL/GenBank/DDBJ whole genome shotgun (WGS) entry which is preliminary data.</text>
</comment>
<reference evidence="1" key="1">
    <citation type="submission" date="2020-09" db="EMBL/GenBank/DDBJ databases">
        <title>Genome-Enabled Discovery of Anthraquinone Biosynthesis in Senna tora.</title>
        <authorList>
            <person name="Kang S.-H."/>
            <person name="Pandey R.P."/>
            <person name="Lee C.-M."/>
            <person name="Sim J.-S."/>
            <person name="Jeong J.-T."/>
            <person name="Choi B.-S."/>
            <person name="Jung M."/>
            <person name="Ginzburg D."/>
            <person name="Zhao K."/>
            <person name="Won S.Y."/>
            <person name="Oh T.-J."/>
            <person name="Yu Y."/>
            <person name="Kim N.-H."/>
            <person name="Lee O.R."/>
            <person name="Lee T.-H."/>
            <person name="Bashyal P."/>
            <person name="Kim T.-S."/>
            <person name="Lee W.-H."/>
            <person name="Kawkins C."/>
            <person name="Kim C.-K."/>
            <person name="Kim J.S."/>
            <person name="Ahn B.O."/>
            <person name="Rhee S.Y."/>
            <person name="Sohng J.K."/>
        </authorList>
    </citation>
    <scope>NUCLEOTIDE SEQUENCE</scope>
    <source>
        <tissue evidence="1">Leaf</tissue>
    </source>
</reference>
<accession>A0A834WPG4</accession>
<dbReference type="EMBL" id="JAAIUW010000005">
    <property type="protein sequence ID" value="KAF7831125.1"/>
    <property type="molecule type" value="Genomic_DNA"/>
</dbReference>
<dbReference type="AlphaFoldDB" id="A0A834WPG4"/>
<evidence type="ECO:0000313" key="1">
    <source>
        <dbReference type="EMBL" id="KAF7831125.1"/>
    </source>
</evidence>
<protein>
    <submittedName>
        <fullName evidence="1">Uncharacterized protein</fullName>
    </submittedName>
</protein>
<evidence type="ECO:0000313" key="2">
    <source>
        <dbReference type="Proteomes" id="UP000634136"/>
    </source>
</evidence>
<name>A0A834WPG4_9FABA</name>
<proteinExistence type="predicted"/>
<dbReference type="Proteomes" id="UP000634136">
    <property type="component" value="Unassembled WGS sequence"/>
</dbReference>
<keyword evidence="2" id="KW-1185">Reference proteome</keyword>
<sequence>MVWYTGIGLVSQFSSISRGAIMPSATQQAPEHNGKVSAPRKVYVNARPLPYTISLPCTKYSLLLISSSPRALCHLSSQDSSPPATLDLVFPSLHCIPFTRPCTMLIHRTT</sequence>
<organism evidence="1 2">
    <name type="scientific">Senna tora</name>
    <dbReference type="NCBI Taxonomy" id="362788"/>
    <lineage>
        <taxon>Eukaryota</taxon>
        <taxon>Viridiplantae</taxon>
        <taxon>Streptophyta</taxon>
        <taxon>Embryophyta</taxon>
        <taxon>Tracheophyta</taxon>
        <taxon>Spermatophyta</taxon>
        <taxon>Magnoliopsida</taxon>
        <taxon>eudicotyledons</taxon>
        <taxon>Gunneridae</taxon>
        <taxon>Pentapetalae</taxon>
        <taxon>rosids</taxon>
        <taxon>fabids</taxon>
        <taxon>Fabales</taxon>
        <taxon>Fabaceae</taxon>
        <taxon>Caesalpinioideae</taxon>
        <taxon>Cassia clade</taxon>
        <taxon>Senna</taxon>
    </lineage>
</organism>